<dbReference type="OMA" id="RENAHAN"/>
<keyword evidence="3" id="KW-1185">Reference proteome</keyword>
<keyword evidence="1" id="KW-0175">Coiled coil</keyword>
<organism evidence="2 3">
    <name type="scientific">Stylonychia lemnae</name>
    <name type="common">Ciliate</name>
    <dbReference type="NCBI Taxonomy" id="5949"/>
    <lineage>
        <taxon>Eukaryota</taxon>
        <taxon>Sar</taxon>
        <taxon>Alveolata</taxon>
        <taxon>Ciliophora</taxon>
        <taxon>Intramacronucleata</taxon>
        <taxon>Spirotrichea</taxon>
        <taxon>Stichotrichia</taxon>
        <taxon>Sporadotrichida</taxon>
        <taxon>Oxytrichidae</taxon>
        <taxon>Stylonychinae</taxon>
        <taxon>Stylonychia</taxon>
    </lineage>
</organism>
<protein>
    <submittedName>
        <fullName evidence="2">Uncharacterized protein</fullName>
    </submittedName>
</protein>
<evidence type="ECO:0000313" key="3">
    <source>
        <dbReference type="Proteomes" id="UP000039865"/>
    </source>
</evidence>
<proteinExistence type="predicted"/>
<feature type="coiled-coil region" evidence="1">
    <location>
        <begin position="136"/>
        <end position="264"/>
    </location>
</feature>
<accession>A0A077ZXA3</accession>
<reference evidence="2 3" key="1">
    <citation type="submission" date="2014-06" db="EMBL/GenBank/DDBJ databases">
        <authorList>
            <person name="Swart Estienne"/>
        </authorList>
    </citation>
    <scope>NUCLEOTIDE SEQUENCE [LARGE SCALE GENOMIC DNA]</scope>
    <source>
        <strain evidence="2 3">130c</strain>
    </source>
</reference>
<evidence type="ECO:0000313" key="2">
    <source>
        <dbReference type="EMBL" id="CDW73867.1"/>
    </source>
</evidence>
<dbReference type="EMBL" id="CCKQ01002764">
    <property type="protein sequence ID" value="CDW73867.1"/>
    <property type="molecule type" value="Genomic_DNA"/>
</dbReference>
<dbReference type="AlphaFoldDB" id="A0A077ZXA3"/>
<sequence length="273" mass="32920">MDNLINRWKQTVENHNRKLSQMREESLGRSVSKDRSMFISSNALNQSQSTKHIPQTEFKNQKDLDVSIEKSNRHSPIRTNLSFTQKENKPPKVNYEKLQNREDEDFVSQYIDQIIALFPETKLKSKKSQKIIDLILNHYSQRFKQLNQTRKEIKARDQDKRENAHANEAITKKLSELEQKLQESERERHKARQERDDLLRQHQQMARDQDNKSEQHQIMSMLRRTQETLEIANQKLEQMFMDNKKRFKEKEELWDSEMAQLKQDIQLFEVKRK</sequence>
<dbReference type="Proteomes" id="UP000039865">
    <property type="component" value="Unassembled WGS sequence"/>
</dbReference>
<dbReference type="InParanoid" id="A0A077ZXA3"/>
<evidence type="ECO:0000256" key="1">
    <source>
        <dbReference type="SAM" id="Coils"/>
    </source>
</evidence>
<gene>
    <name evidence="2" type="primary">Contig4411.g4716</name>
    <name evidence="2" type="ORF">STYLEM_2855</name>
</gene>
<name>A0A077ZXA3_STYLE</name>